<dbReference type="Proteomes" id="UP000041625">
    <property type="component" value="Unassembled WGS sequence"/>
</dbReference>
<name>A0AA86WY91_9VIBR</name>
<evidence type="ECO:0000313" key="1">
    <source>
        <dbReference type="EMBL" id="CDT65352.1"/>
    </source>
</evidence>
<accession>A0AA86WY91</accession>
<organism evidence="1 2">
    <name type="scientific">Vibrio coralliirubri</name>
    <dbReference type="NCBI Taxonomy" id="1516159"/>
    <lineage>
        <taxon>Bacteria</taxon>
        <taxon>Pseudomonadati</taxon>
        <taxon>Pseudomonadota</taxon>
        <taxon>Gammaproteobacteria</taxon>
        <taxon>Vibrionales</taxon>
        <taxon>Vibrionaceae</taxon>
        <taxon>Vibrio</taxon>
    </lineage>
</organism>
<proteinExistence type="predicted"/>
<dbReference type="EMBL" id="CCKJ01000032">
    <property type="protein sequence ID" value="CDT65352.1"/>
    <property type="molecule type" value="Genomic_DNA"/>
</dbReference>
<comment type="caution">
    <text evidence="1">The sequence shown here is derived from an EMBL/GenBank/DDBJ whole genome shotgun (WGS) entry which is preliminary data.</text>
</comment>
<evidence type="ECO:0000313" key="2">
    <source>
        <dbReference type="Proteomes" id="UP000041625"/>
    </source>
</evidence>
<dbReference type="AlphaFoldDB" id="A0AA86WY91"/>
<dbReference type="RefSeq" id="WP_231625621.1">
    <property type="nucleotide sequence ID" value="NZ_LK933975.1"/>
</dbReference>
<gene>
    <name evidence="1" type="ORF">VCR31J2_1270847</name>
</gene>
<reference evidence="1 2" key="1">
    <citation type="submission" date="2014-06" db="EMBL/GenBank/DDBJ databases">
        <authorList>
            <person name="Le Roux F."/>
        </authorList>
    </citation>
    <scope>NUCLEOTIDE SEQUENCE [LARGE SCALE GENOMIC DNA]</scope>
    <source>
        <strain evidence="1 2">J2-31</strain>
    </source>
</reference>
<sequence>MMTRIEKAEYREFAKGLKYELVFRNLGKQVFSELKHNPPGSMTANSLELLSKMEHHNTVVMNPVRKQYGVDSTIHCKDKFFAKTVTLSLKVMPYLGTKYLEGSAERFVHQLKDIQASSPVGYEKEMTYMVEHEKALYGYLVHLNDGDLKRAHSVLEDFVSEHNIQ</sequence>
<keyword evidence="2" id="KW-1185">Reference proteome</keyword>
<protein>
    <submittedName>
        <fullName evidence="1">Uncharacterized protein</fullName>
    </submittedName>
</protein>